<evidence type="ECO:0000313" key="3">
    <source>
        <dbReference type="Proteomes" id="UP000197065"/>
    </source>
</evidence>
<organism evidence="2 3">
    <name type="scientific">Arboricoccus pini</name>
    <dbReference type="NCBI Taxonomy" id="1963835"/>
    <lineage>
        <taxon>Bacteria</taxon>
        <taxon>Pseudomonadati</taxon>
        <taxon>Pseudomonadota</taxon>
        <taxon>Alphaproteobacteria</taxon>
        <taxon>Geminicoccales</taxon>
        <taxon>Geminicoccaceae</taxon>
        <taxon>Arboricoccus</taxon>
    </lineage>
</organism>
<gene>
    <name evidence="2" type="ORF">SAMN07250955_11768</name>
</gene>
<feature type="compositionally biased region" description="Basic residues" evidence="1">
    <location>
        <begin position="102"/>
        <end position="115"/>
    </location>
</feature>
<accession>A0A212RZ62</accession>
<sequence>MTAEMLHEDSLEGSEIARIVQSGAAAPRVLRSVARFLQDGQKIGDRHSGLRNDGTADDLAALQAVWPEPCGQPSALTAPAKGRIAGNTDTHDCHATLSFSQRQRRLNPSSHRRWH</sequence>
<protein>
    <submittedName>
        <fullName evidence="2">Uncharacterized protein</fullName>
    </submittedName>
</protein>
<name>A0A212RZ62_9PROT</name>
<proteinExistence type="predicted"/>
<evidence type="ECO:0000256" key="1">
    <source>
        <dbReference type="SAM" id="MobiDB-lite"/>
    </source>
</evidence>
<evidence type="ECO:0000313" key="2">
    <source>
        <dbReference type="EMBL" id="SNB77968.1"/>
    </source>
</evidence>
<reference evidence="2 3" key="1">
    <citation type="submission" date="2017-06" db="EMBL/GenBank/DDBJ databases">
        <authorList>
            <person name="Kim H.J."/>
            <person name="Triplett B.A."/>
        </authorList>
    </citation>
    <scope>NUCLEOTIDE SEQUENCE [LARGE SCALE GENOMIC DNA]</scope>
    <source>
        <strain evidence="2 3">B29T1</strain>
    </source>
</reference>
<dbReference type="Proteomes" id="UP000197065">
    <property type="component" value="Unassembled WGS sequence"/>
</dbReference>
<dbReference type="AlphaFoldDB" id="A0A212RZ62"/>
<keyword evidence="3" id="KW-1185">Reference proteome</keyword>
<feature type="region of interest" description="Disordered" evidence="1">
    <location>
        <begin position="79"/>
        <end position="115"/>
    </location>
</feature>
<dbReference type="EMBL" id="FYEH01000017">
    <property type="protein sequence ID" value="SNB77968.1"/>
    <property type="molecule type" value="Genomic_DNA"/>
</dbReference>